<dbReference type="PROSITE" id="PS00463">
    <property type="entry name" value="ZN2_CY6_FUNGAL_1"/>
    <property type="match status" value="1"/>
</dbReference>
<gene>
    <name evidence="7" type="ORF">FOVG_17167</name>
</gene>
<keyword evidence="5" id="KW-0539">Nucleus</keyword>
<comment type="subcellular location">
    <subcellularLocation>
        <location evidence="1">Nucleus</location>
    </subcellularLocation>
</comment>
<dbReference type="InterPro" id="IPR007219">
    <property type="entry name" value="XnlR_reg_dom"/>
</dbReference>
<dbReference type="PANTHER" id="PTHR47338:SF20">
    <property type="entry name" value="ZN(II)2CYS6 TRANSCRIPTION FACTOR (EUROFUNG)"/>
    <property type="match status" value="1"/>
</dbReference>
<accession>W9NLC6</accession>
<dbReference type="SMART" id="SM00066">
    <property type="entry name" value="GAL4"/>
    <property type="match status" value="1"/>
</dbReference>
<dbReference type="OrthoDB" id="3862662at2759"/>
<feature type="domain" description="Zn(2)-C6 fungal-type" evidence="6">
    <location>
        <begin position="12"/>
        <end position="42"/>
    </location>
</feature>
<dbReference type="InterPro" id="IPR036864">
    <property type="entry name" value="Zn2-C6_fun-type_DNA-bd_sf"/>
</dbReference>
<dbReference type="SMART" id="SM00906">
    <property type="entry name" value="Fungal_trans"/>
    <property type="match status" value="1"/>
</dbReference>
<keyword evidence="2" id="KW-0479">Metal-binding</keyword>
<organism evidence="7">
    <name type="scientific">Fusarium oxysporum f. sp. pisi HDV247</name>
    <dbReference type="NCBI Taxonomy" id="1080344"/>
    <lineage>
        <taxon>Eukaryota</taxon>
        <taxon>Fungi</taxon>
        <taxon>Dikarya</taxon>
        <taxon>Ascomycota</taxon>
        <taxon>Pezizomycotina</taxon>
        <taxon>Sordariomycetes</taxon>
        <taxon>Hypocreomycetidae</taxon>
        <taxon>Hypocreales</taxon>
        <taxon>Nectriaceae</taxon>
        <taxon>Fusarium</taxon>
        <taxon>Fusarium oxysporum species complex</taxon>
    </lineage>
</organism>
<dbReference type="Proteomes" id="UP000030751">
    <property type="component" value="Unassembled WGS sequence"/>
</dbReference>
<sequence length="540" mass="60314">MESDRRTLAVRACVACRKQKRKCTREVPECSLCSKNGRPCEYPVGSRAASNPDDHSRVAPRIQNPTVMPVQTVDSAVTTPSSNEPTAPRLLPVENHFPLFFLDSSYFQHTNSLLQMPTIELPPEFDSIGAQSNMHDVDVYFNSIHTFLPIVSKLRLYRELSAPQNCRNPDTALLLITIQLHTRSLDSSDPPNRELYGLAKACCSHVERSNIFSIRLLQATLLITLYEIANAIYPAAYLSVGHCMRLGHAIGIHDFKRAPQMLRTPTSATELEERRRVWWAVIVLDRYVNVGGKHRPFSCDDVRPDELLPMDDKHWDQGELALVQPLAVSTNTTVKICPFGRTCQASHLLSRVLRHISDRDSDIEFRCNEALQLRRTLQALAATIANESEELLGHVNDATADLPLFTATALCHSALLGLYETYCCTENSEANQMGCENLLEMQSLAISGLKEISNAVFLFSKRLQAVTELGGMLRMTPLVCACLYQAAGNYLWYTLETGGQDYLSKANTIKSVLSILGTRWNSAREYVAILDGVDYSGIHN</sequence>
<evidence type="ECO:0000256" key="5">
    <source>
        <dbReference type="ARBA" id="ARBA00023242"/>
    </source>
</evidence>
<keyword evidence="4" id="KW-0804">Transcription</keyword>
<dbReference type="PANTHER" id="PTHR47338">
    <property type="entry name" value="ZN(II)2CYS6 TRANSCRIPTION FACTOR (EUROFUNG)-RELATED"/>
    <property type="match status" value="1"/>
</dbReference>
<dbReference type="EMBL" id="JH651012">
    <property type="protein sequence ID" value="EXA31546.1"/>
    <property type="molecule type" value="Genomic_DNA"/>
</dbReference>
<dbReference type="GO" id="GO:0008270">
    <property type="term" value="F:zinc ion binding"/>
    <property type="evidence" value="ECO:0007669"/>
    <property type="project" value="InterPro"/>
</dbReference>
<name>W9NLC6_FUSOX</name>
<keyword evidence="3" id="KW-0805">Transcription regulation</keyword>
<evidence type="ECO:0000259" key="6">
    <source>
        <dbReference type="PROSITE" id="PS50048"/>
    </source>
</evidence>
<evidence type="ECO:0000256" key="1">
    <source>
        <dbReference type="ARBA" id="ARBA00004123"/>
    </source>
</evidence>
<dbReference type="Pfam" id="PF00172">
    <property type="entry name" value="Zn_clus"/>
    <property type="match status" value="1"/>
</dbReference>
<dbReference type="GO" id="GO:0003677">
    <property type="term" value="F:DNA binding"/>
    <property type="evidence" value="ECO:0007669"/>
    <property type="project" value="InterPro"/>
</dbReference>
<dbReference type="CDD" id="cd00067">
    <property type="entry name" value="GAL4"/>
    <property type="match status" value="1"/>
</dbReference>
<dbReference type="PROSITE" id="PS50048">
    <property type="entry name" value="ZN2_CY6_FUNGAL_2"/>
    <property type="match status" value="1"/>
</dbReference>
<reference evidence="7" key="2">
    <citation type="submission" date="2012-05" db="EMBL/GenBank/DDBJ databases">
        <title>Annotation of the Genome Sequence of Fusarium oxysporum HDV247.</title>
        <authorList>
            <consortium name="The Broad Institute Genomics Platform"/>
            <person name="Ma L.-J."/>
            <person name="Corby-Kistler H."/>
            <person name="Broz K."/>
            <person name="Gale L.R."/>
            <person name="Jonkers W."/>
            <person name="O'Donnell K."/>
            <person name="Ploetz R."/>
            <person name="Steinberg C."/>
            <person name="Schwartz D.C."/>
            <person name="VanEtten H."/>
            <person name="Zhou S."/>
            <person name="Young S.K."/>
            <person name="Zeng Q."/>
            <person name="Gargeya S."/>
            <person name="Fitzgerald M."/>
            <person name="Abouelleil A."/>
            <person name="Alvarado L."/>
            <person name="Chapman S.B."/>
            <person name="Gainer-Dewar J."/>
            <person name="Goldberg J."/>
            <person name="Griggs A."/>
            <person name="Gujja S."/>
            <person name="Hansen M."/>
            <person name="Howarth C."/>
            <person name="Imamovic A."/>
            <person name="Ireland A."/>
            <person name="Larimer J."/>
            <person name="McCowan C."/>
            <person name="Murphy C."/>
            <person name="Pearson M."/>
            <person name="Poon T.W."/>
            <person name="Priest M."/>
            <person name="Roberts A."/>
            <person name="Saif S."/>
            <person name="Shea T."/>
            <person name="Sykes S."/>
            <person name="Wortman J."/>
            <person name="Nusbaum C."/>
            <person name="Birren B."/>
        </authorList>
    </citation>
    <scope>NUCLEOTIDE SEQUENCE</scope>
    <source>
        <strain evidence="7">HDV247</strain>
    </source>
</reference>
<evidence type="ECO:0000256" key="2">
    <source>
        <dbReference type="ARBA" id="ARBA00022723"/>
    </source>
</evidence>
<evidence type="ECO:0000256" key="3">
    <source>
        <dbReference type="ARBA" id="ARBA00023015"/>
    </source>
</evidence>
<dbReference type="SUPFAM" id="SSF57701">
    <property type="entry name" value="Zn2/Cys6 DNA-binding domain"/>
    <property type="match status" value="1"/>
</dbReference>
<dbReference type="GO" id="GO:0000981">
    <property type="term" value="F:DNA-binding transcription factor activity, RNA polymerase II-specific"/>
    <property type="evidence" value="ECO:0007669"/>
    <property type="project" value="InterPro"/>
</dbReference>
<dbReference type="Gene3D" id="4.10.240.10">
    <property type="entry name" value="Zn(2)-C6 fungal-type DNA-binding domain"/>
    <property type="match status" value="1"/>
</dbReference>
<dbReference type="GO" id="GO:0006351">
    <property type="term" value="P:DNA-templated transcription"/>
    <property type="evidence" value="ECO:0007669"/>
    <property type="project" value="InterPro"/>
</dbReference>
<proteinExistence type="predicted"/>
<dbReference type="InterPro" id="IPR050815">
    <property type="entry name" value="TF_fung"/>
</dbReference>
<dbReference type="CDD" id="cd12148">
    <property type="entry name" value="fungal_TF_MHR"/>
    <property type="match status" value="1"/>
</dbReference>
<dbReference type="InterPro" id="IPR001138">
    <property type="entry name" value="Zn2Cys6_DnaBD"/>
</dbReference>
<dbReference type="GO" id="GO:0005634">
    <property type="term" value="C:nucleus"/>
    <property type="evidence" value="ECO:0007669"/>
    <property type="project" value="UniProtKB-SubCell"/>
</dbReference>
<evidence type="ECO:0000256" key="4">
    <source>
        <dbReference type="ARBA" id="ARBA00023163"/>
    </source>
</evidence>
<dbReference type="AlphaFoldDB" id="W9NLC6"/>
<dbReference type="Pfam" id="PF04082">
    <property type="entry name" value="Fungal_trans"/>
    <property type="match status" value="1"/>
</dbReference>
<dbReference type="HOGENOM" id="CLU_023880_2_0_1"/>
<evidence type="ECO:0000313" key="7">
    <source>
        <dbReference type="EMBL" id="EXA31546.1"/>
    </source>
</evidence>
<protein>
    <recommendedName>
        <fullName evidence="6">Zn(2)-C6 fungal-type domain-containing protein</fullName>
    </recommendedName>
</protein>
<reference evidence="7" key="1">
    <citation type="submission" date="2011-10" db="EMBL/GenBank/DDBJ databases">
        <title>The Genome Sequence of Fusarium oxysporum HDV247.</title>
        <authorList>
            <consortium name="The Broad Institute Genome Sequencing Platform"/>
            <person name="Ma L.-J."/>
            <person name="Gale L.R."/>
            <person name="Schwartz D.C."/>
            <person name="Zhou S."/>
            <person name="Corby-Kistler H."/>
            <person name="Young S.K."/>
            <person name="Zeng Q."/>
            <person name="Gargeya S."/>
            <person name="Fitzgerald M."/>
            <person name="Haas B."/>
            <person name="Abouelleil A."/>
            <person name="Alvarado L."/>
            <person name="Arachchi H.M."/>
            <person name="Berlin A."/>
            <person name="Brown A."/>
            <person name="Chapman S.B."/>
            <person name="Chen Z."/>
            <person name="Dunbar C."/>
            <person name="Freedman E."/>
            <person name="Gearin G."/>
            <person name="Goldberg J."/>
            <person name="Griggs A."/>
            <person name="Gujja S."/>
            <person name="Heiman D."/>
            <person name="Howarth C."/>
            <person name="Larson L."/>
            <person name="Lui A."/>
            <person name="MacDonald P.J.P."/>
            <person name="Montmayeur A."/>
            <person name="Murphy C."/>
            <person name="Neiman D."/>
            <person name="Pearson M."/>
            <person name="Priest M."/>
            <person name="Roberts A."/>
            <person name="Saif S."/>
            <person name="Shea T."/>
            <person name="Shenoy N."/>
            <person name="Sisk P."/>
            <person name="Stolte C."/>
            <person name="Sykes S."/>
            <person name="Wortman J."/>
            <person name="Nusbaum C."/>
            <person name="Birren B."/>
        </authorList>
    </citation>
    <scope>NUCLEOTIDE SEQUENCE [LARGE SCALE GENOMIC DNA]</scope>
    <source>
        <strain evidence="7">HDV247</strain>
    </source>
</reference>